<dbReference type="CDD" id="cd16894">
    <property type="entry name" value="MltD-like"/>
    <property type="match status" value="1"/>
</dbReference>
<dbReference type="SUPFAM" id="SSF53955">
    <property type="entry name" value="Lysozyme-like"/>
    <property type="match status" value="1"/>
</dbReference>
<evidence type="ECO:0000256" key="1">
    <source>
        <dbReference type="ARBA" id="ARBA00007734"/>
    </source>
</evidence>
<comment type="similarity">
    <text evidence="1">Belongs to the transglycosylase Slt family.</text>
</comment>
<gene>
    <name evidence="4" type="ORF">EZ444_15495</name>
    <name evidence="5" type="ORF">FBD94_10870</name>
</gene>
<keyword evidence="6" id="KW-1185">Reference proteome</keyword>
<evidence type="ECO:0000313" key="7">
    <source>
        <dbReference type="Proteomes" id="UP000309594"/>
    </source>
</evidence>
<proteinExistence type="inferred from homology"/>
<comment type="caution">
    <text evidence="4">The sequence shown here is derived from an EMBL/GenBank/DDBJ whole genome shotgun (WGS) entry which is preliminary data.</text>
</comment>
<dbReference type="EMBL" id="SWDX01000004">
    <property type="protein sequence ID" value="TKC61046.1"/>
    <property type="molecule type" value="Genomic_DNA"/>
</dbReference>
<evidence type="ECO:0000259" key="3">
    <source>
        <dbReference type="Pfam" id="PF01464"/>
    </source>
</evidence>
<evidence type="ECO:0000313" key="5">
    <source>
        <dbReference type="EMBL" id="TKC61046.1"/>
    </source>
</evidence>
<dbReference type="PANTHER" id="PTHR37423:SF2">
    <property type="entry name" value="MEMBRANE-BOUND LYTIC MUREIN TRANSGLYCOSYLASE C"/>
    <property type="match status" value="1"/>
</dbReference>
<feature type="domain" description="Transglycosylase SLT" evidence="3">
    <location>
        <begin position="115"/>
        <end position="212"/>
    </location>
</feature>
<reference evidence="4 6" key="1">
    <citation type="submission" date="2019-02" db="EMBL/GenBank/DDBJ databases">
        <title>Pedobacter sp. RP-3-8 sp. nov., isolated from Arctic soil.</title>
        <authorList>
            <person name="Dahal R.H."/>
        </authorList>
    </citation>
    <scope>NUCLEOTIDE SEQUENCE [LARGE SCALE GENOMIC DNA]</scope>
    <source>
        <strain evidence="4 6">RP-3-8</strain>
    </source>
</reference>
<dbReference type="Gene3D" id="1.10.530.10">
    <property type="match status" value="1"/>
</dbReference>
<name>A0A4R0N9L4_9SPHI</name>
<evidence type="ECO:0000256" key="2">
    <source>
        <dbReference type="SAM" id="SignalP"/>
    </source>
</evidence>
<keyword evidence="2" id="KW-0732">Signal</keyword>
<dbReference type="Proteomes" id="UP000291117">
    <property type="component" value="Unassembled WGS sequence"/>
</dbReference>
<feature type="signal peptide" evidence="2">
    <location>
        <begin position="1"/>
        <end position="23"/>
    </location>
</feature>
<dbReference type="Proteomes" id="UP000309594">
    <property type="component" value="Unassembled WGS sequence"/>
</dbReference>
<evidence type="ECO:0000313" key="4">
    <source>
        <dbReference type="EMBL" id="TCC95532.1"/>
    </source>
</evidence>
<dbReference type="OrthoDB" id="9815002at2"/>
<dbReference type="EMBL" id="SJSM01000009">
    <property type="protein sequence ID" value="TCC95532.1"/>
    <property type="molecule type" value="Genomic_DNA"/>
</dbReference>
<accession>A0A4R0N9L4</accession>
<feature type="chain" id="PRO_5040597736" evidence="2">
    <location>
        <begin position="24"/>
        <end position="263"/>
    </location>
</feature>
<dbReference type="PANTHER" id="PTHR37423">
    <property type="entry name" value="SOLUBLE LYTIC MUREIN TRANSGLYCOSYLASE-RELATED"/>
    <property type="match status" value="1"/>
</dbReference>
<evidence type="ECO:0000313" key="6">
    <source>
        <dbReference type="Proteomes" id="UP000291117"/>
    </source>
</evidence>
<reference evidence="5 7" key="2">
    <citation type="submission" date="2019-04" db="EMBL/GenBank/DDBJ databases">
        <title>Pedobacter sp. RP-1-16 sp. nov., isolated from Arctic soil.</title>
        <authorList>
            <person name="Dahal R.H."/>
            <person name="Kim D.-U."/>
        </authorList>
    </citation>
    <scope>NUCLEOTIDE SEQUENCE [LARGE SCALE GENOMIC DNA]</scope>
    <source>
        <strain evidence="5 7">RP-1-16</strain>
    </source>
</reference>
<dbReference type="InterPro" id="IPR023346">
    <property type="entry name" value="Lysozyme-like_dom_sf"/>
</dbReference>
<organism evidence="4 6">
    <name type="scientific">Pedobacter hiemivivus</name>
    <dbReference type="NCBI Taxonomy" id="2530454"/>
    <lineage>
        <taxon>Bacteria</taxon>
        <taxon>Pseudomonadati</taxon>
        <taxon>Bacteroidota</taxon>
        <taxon>Sphingobacteriia</taxon>
        <taxon>Sphingobacteriales</taxon>
        <taxon>Sphingobacteriaceae</taxon>
        <taxon>Pedobacter</taxon>
    </lineage>
</organism>
<dbReference type="InterPro" id="IPR008258">
    <property type="entry name" value="Transglycosylase_SLT_dom_1"/>
</dbReference>
<sequence>MIKKHIMTCTVIISLLVMAKVFAYNMPQAAEKSSKQEELTSTDTLTFNITKPLSLMAQLNFAEETLPIGDVKVERKMKKTLAAHYFSNLQTNKLHRKAAEWFPIIEPILAAYGIPQDFKYMALVESGLQSGVSPKGAAGVWQFMPGTARMYGLKVNSNVDERNNLRKSTIAAAKYIKDLYRIFDSWTLVAAAYNVGDSHMRRQINRQNQDNYFKLKLNNETGGYVYKLISMKQIMVDPVRYGYTAPRQFLAYNAGKAEEKNSE</sequence>
<dbReference type="AlphaFoldDB" id="A0A4R0N9L4"/>
<dbReference type="Pfam" id="PF01464">
    <property type="entry name" value="SLT"/>
    <property type="match status" value="1"/>
</dbReference>
<protein>
    <submittedName>
        <fullName evidence="4">Lytic transglycosylase domain-containing protein</fullName>
    </submittedName>
</protein>
<accession>A0A4V5PCM6</accession>